<dbReference type="STRING" id="153721.MYP_4234"/>
<dbReference type="Proteomes" id="UP000030185">
    <property type="component" value="Unassembled WGS sequence"/>
</dbReference>
<evidence type="ECO:0000313" key="2">
    <source>
        <dbReference type="Proteomes" id="UP000030185"/>
    </source>
</evidence>
<dbReference type="GO" id="GO:0016740">
    <property type="term" value="F:transferase activity"/>
    <property type="evidence" value="ECO:0007669"/>
    <property type="project" value="UniProtKB-KW"/>
</dbReference>
<dbReference type="OrthoDB" id="9816564at2"/>
<dbReference type="SUPFAM" id="SSF53756">
    <property type="entry name" value="UDP-Glycosyltransferase/glycogen phosphorylase"/>
    <property type="match status" value="1"/>
</dbReference>
<protein>
    <submittedName>
        <fullName evidence="1">Glycosyl transferase group 1</fullName>
    </submittedName>
</protein>
<dbReference type="eggNOG" id="COG0438">
    <property type="taxonomic scope" value="Bacteria"/>
</dbReference>
<dbReference type="AlphaFoldDB" id="A0A098LKJ2"/>
<sequence length="396" mass="45752">MTKGLTFICLGNEHWDCGNPSPLIEIMHELSRDNTVLYVENQYSISDIFDSIKGKREVPVRKILNLDKRLRAQQSRTGSNVYILTPPPVLPLNKIRDKEIYKKLLAFNARILETELRKSIHFLNLSDIIFISGANPDYGLALLKKFNDSLNVYYTFEGSDEEESHEHTLLEKEYIEATDVVITNTEVLYNKIRSIKDATFLIRNGVRFEDFYKRSMSIQKSESITVGSIGIIDKDFDINTAIYLIENLKDINFVFSGKVLDNTIIKKLESYPNFSHIGIRKRDEFADLLSSFDIGIILNKGDSHPPLEVGLNEYLSAGKSVIAFNYSFIKDYKDVVRFCSSKEEMLKSIKEELILDSKEKKEKRYERARGNSWERKADIFQTIVKDYIDKKLYSKA</sequence>
<reference evidence="1 2" key="1">
    <citation type="submission" date="2014-09" db="EMBL/GenBank/DDBJ databases">
        <title>Sporocytophaga myxococcoides PG-01 genome sequencing.</title>
        <authorList>
            <person name="Liu L."/>
            <person name="Gao P.J."/>
            <person name="Chen G.J."/>
            <person name="Wang L.S."/>
        </authorList>
    </citation>
    <scope>NUCLEOTIDE SEQUENCE [LARGE SCALE GENOMIC DNA]</scope>
    <source>
        <strain evidence="1 2">PG-01</strain>
    </source>
</reference>
<organism evidence="1 2">
    <name type="scientific">Sporocytophaga myxococcoides</name>
    <dbReference type="NCBI Taxonomy" id="153721"/>
    <lineage>
        <taxon>Bacteria</taxon>
        <taxon>Pseudomonadati</taxon>
        <taxon>Bacteroidota</taxon>
        <taxon>Cytophagia</taxon>
        <taxon>Cytophagales</taxon>
        <taxon>Cytophagaceae</taxon>
        <taxon>Sporocytophaga</taxon>
    </lineage>
</organism>
<dbReference type="Gene3D" id="3.40.50.2000">
    <property type="entry name" value="Glycogen Phosphorylase B"/>
    <property type="match status" value="1"/>
</dbReference>
<evidence type="ECO:0000313" key="1">
    <source>
        <dbReference type="EMBL" id="GAL87004.1"/>
    </source>
</evidence>
<dbReference type="RefSeq" id="WP_045467623.1">
    <property type="nucleotide sequence ID" value="NZ_BBLT01000010.1"/>
</dbReference>
<gene>
    <name evidence="1" type="ORF">MYP_4234</name>
</gene>
<name>A0A098LKJ2_9BACT</name>
<keyword evidence="2" id="KW-1185">Reference proteome</keyword>
<comment type="caution">
    <text evidence="1">The sequence shown here is derived from an EMBL/GenBank/DDBJ whole genome shotgun (WGS) entry which is preliminary data.</text>
</comment>
<proteinExistence type="predicted"/>
<dbReference type="EMBL" id="BBLT01000010">
    <property type="protein sequence ID" value="GAL87004.1"/>
    <property type="molecule type" value="Genomic_DNA"/>
</dbReference>
<dbReference type="Gene3D" id="3.40.50.11010">
    <property type="match status" value="1"/>
</dbReference>
<keyword evidence="1" id="KW-0808">Transferase</keyword>
<accession>A0A098LKJ2</accession>